<evidence type="ECO:0000313" key="2">
    <source>
        <dbReference type="Proteomes" id="UP000054279"/>
    </source>
</evidence>
<organism evidence="1 2">
    <name type="scientific">Sphaerobolus stellatus (strain SS14)</name>
    <dbReference type="NCBI Taxonomy" id="990650"/>
    <lineage>
        <taxon>Eukaryota</taxon>
        <taxon>Fungi</taxon>
        <taxon>Dikarya</taxon>
        <taxon>Basidiomycota</taxon>
        <taxon>Agaricomycotina</taxon>
        <taxon>Agaricomycetes</taxon>
        <taxon>Phallomycetidae</taxon>
        <taxon>Geastrales</taxon>
        <taxon>Sphaerobolaceae</taxon>
        <taxon>Sphaerobolus</taxon>
    </lineage>
</organism>
<proteinExistence type="predicted"/>
<protein>
    <submittedName>
        <fullName evidence="1">Unplaced genomic scaffold SPHSTscaffold_116, whole genome shotgun sequence</fullName>
    </submittedName>
</protein>
<reference evidence="1 2" key="1">
    <citation type="submission" date="2014-06" db="EMBL/GenBank/DDBJ databases">
        <title>Evolutionary Origins and Diversification of the Mycorrhizal Mutualists.</title>
        <authorList>
            <consortium name="DOE Joint Genome Institute"/>
            <consortium name="Mycorrhizal Genomics Consortium"/>
            <person name="Kohler A."/>
            <person name="Kuo A."/>
            <person name="Nagy L.G."/>
            <person name="Floudas D."/>
            <person name="Copeland A."/>
            <person name="Barry K.W."/>
            <person name="Cichocki N."/>
            <person name="Veneault-Fourrey C."/>
            <person name="LaButti K."/>
            <person name="Lindquist E.A."/>
            <person name="Lipzen A."/>
            <person name="Lundell T."/>
            <person name="Morin E."/>
            <person name="Murat C."/>
            <person name="Riley R."/>
            <person name="Ohm R."/>
            <person name="Sun H."/>
            <person name="Tunlid A."/>
            <person name="Henrissat B."/>
            <person name="Grigoriev I.V."/>
            <person name="Hibbett D.S."/>
            <person name="Martin F."/>
        </authorList>
    </citation>
    <scope>NUCLEOTIDE SEQUENCE [LARGE SCALE GENOMIC DNA]</scope>
    <source>
        <strain evidence="1 2">SS14</strain>
    </source>
</reference>
<evidence type="ECO:0000313" key="1">
    <source>
        <dbReference type="EMBL" id="KIJ35217.1"/>
    </source>
</evidence>
<dbReference type="Proteomes" id="UP000054279">
    <property type="component" value="Unassembled WGS sequence"/>
</dbReference>
<dbReference type="AlphaFoldDB" id="A0A0C9V0S9"/>
<keyword evidence="2" id="KW-1185">Reference proteome</keyword>
<dbReference type="EMBL" id="KN837191">
    <property type="protein sequence ID" value="KIJ35217.1"/>
    <property type="molecule type" value="Genomic_DNA"/>
</dbReference>
<sequence>MRSSRITPDETPITDGTVYTNTVLSALNIRQMLRTTKPPENSKDAFSITMDHNGTMRAVNFATASASGTASANEVFCMDNLVSVKEEGSVVDIRPTKELSTEVSVDVA</sequence>
<accession>A0A0C9V0S9</accession>
<gene>
    <name evidence="1" type="ORF">M422DRAFT_782611</name>
</gene>
<dbReference type="HOGENOM" id="CLU_2198653_0_0_1"/>
<name>A0A0C9V0S9_SPHS4</name>